<accession>A0A1Y2AVS8</accession>
<comment type="caution">
    <text evidence="1">The sequence shown here is derived from an EMBL/GenBank/DDBJ whole genome shotgun (WGS) entry which is preliminary data.</text>
</comment>
<sequence length="181" mass="20817">MTFKPPKEFRSTGDNAVTRLLEDFEEIKMRNEQRLGRTGARIQGAVAETNEPSQEWSDALAKADSALTDIHNLLPNEHTLFRSLRLYKAKRKMRTALREDMSTGGYLVRQEVGNTVIDYQEDTEDYSKAEQHIHGTRVSSRQLRRSVLYKGESTCKRSCLNTFERKLKHISGKDPKGKKED</sequence>
<name>A0A1Y2AVS8_9TREE</name>
<dbReference type="InParanoid" id="A0A1Y2AVS8"/>
<organism evidence="1 2">
    <name type="scientific">Naematelia encephala</name>
    <dbReference type="NCBI Taxonomy" id="71784"/>
    <lineage>
        <taxon>Eukaryota</taxon>
        <taxon>Fungi</taxon>
        <taxon>Dikarya</taxon>
        <taxon>Basidiomycota</taxon>
        <taxon>Agaricomycotina</taxon>
        <taxon>Tremellomycetes</taxon>
        <taxon>Tremellales</taxon>
        <taxon>Naemateliaceae</taxon>
        <taxon>Naematelia</taxon>
    </lineage>
</organism>
<dbReference type="AlphaFoldDB" id="A0A1Y2AVS8"/>
<evidence type="ECO:0000313" key="2">
    <source>
        <dbReference type="Proteomes" id="UP000193986"/>
    </source>
</evidence>
<dbReference type="Proteomes" id="UP000193986">
    <property type="component" value="Unassembled WGS sequence"/>
</dbReference>
<evidence type="ECO:0000313" key="1">
    <source>
        <dbReference type="EMBL" id="ORY26681.1"/>
    </source>
</evidence>
<protein>
    <submittedName>
        <fullName evidence="1">Uncharacterized protein</fullName>
    </submittedName>
</protein>
<reference evidence="1 2" key="1">
    <citation type="submission" date="2016-07" db="EMBL/GenBank/DDBJ databases">
        <title>Pervasive Adenine N6-methylation of Active Genes in Fungi.</title>
        <authorList>
            <consortium name="DOE Joint Genome Institute"/>
            <person name="Mondo S.J."/>
            <person name="Dannebaum R.O."/>
            <person name="Kuo R.C."/>
            <person name="Labutti K."/>
            <person name="Haridas S."/>
            <person name="Kuo A."/>
            <person name="Salamov A."/>
            <person name="Ahrendt S.R."/>
            <person name="Lipzen A."/>
            <person name="Sullivan W."/>
            <person name="Andreopoulos W.B."/>
            <person name="Clum A."/>
            <person name="Lindquist E."/>
            <person name="Daum C."/>
            <person name="Ramamoorthy G.K."/>
            <person name="Gryganskyi A."/>
            <person name="Culley D."/>
            <person name="Magnuson J.K."/>
            <person name="James T.Y."/>
            <person name="O'Malley M.A."/>
            <person name="Stajich J.E."/>
            <person name="Spatafora J.W."/>
            <person name="Visel A."/>
            <person name="Grigoriev I.V."/>
        </authorList>
    </citation>
    <scope>NUCLEOTIDE SEQUENCE [LARGE SCALE GENOMIC DNA]</scope>
    <source>
        <strain evidence="1 2">68-887.2</strain>
    </source>
</reference>
<keyword evidence="2" id="KW-1185">Reference proteome</keyword>
<proteinExistence type="predicted"/>
<gene>
    <name evidence="1" type="ORF">BCR39DRAFT_578576</name>
</gene>
<dbReference type="EMBL" id="MCFC01000045">
    <property type="protein sequence ID" value="ORY26681.1"/>
    <property type="molecule type" value="Genomic_DNA"/>
</dbReference>